<reference evidence="12 13" key="1">
    <citation type="journal article" date="2014" name="Nat. Commun.">
        <title>Physiological and genomic features of highly alkaliphilic hydrogen-utilizing Betaproteobacteria from a continental serpentinizing site.</title>
        <authorList>
            <person name="Suzuki S."/>
            <person name="Kuenen J.G."/>
            <person name="Schipper K."/>
            <person name="van der Velde S."/>
            <person name="Ishii S."/>
            <person name="Wu A."/>
            <person name="Sorokin D.Y."/>
            <person name="Tenney A."/>
            <person name="Meng X.Y."/>
            <person name="Morrill P.L."/>
            <person name="Kamagata Y."/>
            <person name="Muyzer G."/>
            <person name="Nealson K.H."/>
        </authorList>
    </citation>
    <scope>NUCLEOTIDE SEQUENCE [LARGE SCALE GENOMIC DNA]</scope>
    <source>
        <strain evidence="12 13">B1</strain>
    </source>
</reference>
<evidence type="ECO:0000256" key="2">
    <source>
        <dbReference type="ARBA" id="ARBA00001966"/>
    </source>
</evidence>
<dbReference type="Gene3D" id="2.40.40.20">
    <property type="match status" value="1"/>
</dbReference>
<dbReference type="Gene3D" id="3.40.228.10">
    <property type="entry name" value="Dimethylsulfoxide Reductase, domain 2"/>
    <property type="match status" value="1"/>
</dbReference>
<keyword evidence="10" id="KW-0534">Nitrate assimilation</keyword>
<evidence type="ECO:0000256" key="1">
    <source>
        <dbReference type="ARBA" id="ARBA00001942"/>
    </source>
</evidence>
<dbReference type="OrthoDB" id="9810782at2"/>
<dbReference type="GO" id="GO:0046872">
    <property type="term" value="F:metal ion binding"/>
    <property type="evidence" value="ECO:0007669"/>
    <property type="project" value="UniProtKB-KW"/>
</dbReference>
<dbReference type="PROSITE" id="PS00490">
    <property type="entry name" value="MOLYBDOPTERIN_PROK_2"/>
    <property type="match status" value="1"/>
</dbReference>
<comment type="similarity">
    <text evidence="3">Belongs to the prokaryotic molybdopterin-containing oxidoreductase family. NasA/NapA/NarB subfamily.</text>
</comment>
<evidence type="ECO:0000256" key="8">
    <source>
        <dbReference type="ARBA" id="ARBA00023004"/>
    </source>
</evidence>
<dbReference type="GO" id="GO:0016020">
    <property type="term" value="C:membrane"/>
    <property type="evidence" value="ECO:0007669"/>
    <property type="project" value="TreeGrafter"/>
</dbReference>
<dbReference type="EMBL" id="AP014569">
    <property type="protein sequence ID" value="BAO83222.1"/>
    <property type="molecule type" value="Genomic_DNA"/>
</dbReference>
<dbReference type="AlphaFoldDB" id="A0A060NN56"/>
<dbReference type="CDD" id="cd02791">
    <property type="entry name" value="MopB_CT_Nitrate-R-NapA-like"/>
    <property type="match status" value="1"/>
</dbReference>
<sequence>MATTTRSTCPYCGVGCGVLIEHQGGHITGVRGDPEHPANFGRLCSKGSTLHLSARPELAQATRLLHPQWRSARGQPPQAMAWEPALDLAASRIASTVRQHGPDAVGVYVSGQLLTEDYYVFNKLVKGVLGSNQIDSNSRLCMSSAVVGYKRTLGADAPPPCYEDLELAQTLFIVGSNTAWAHPVLFRRIEDARAARPDLRLIVADPRRTDTAACADLHLALQPGTDVALLHGLLHIMLQEGWVDRAYIAAHTSGFEALEAIVRAHTPAHTARLCGLQQADLLTAARWLAGLDAPAPAGTPAAAASAATAPVFSGRDGRRRRPTLSLYCQGLNQSSNGSANNAALIHLHLATGQIGQAGAGPFSLTGQPNAMGGREVGAMANLLSAHRDLANPAHRAEVAQLWGLPSVPEQAGRSAVEMFQAAAEGAVKVLWIVCTNPAQSLPDQSMVRGALERAEFVIVQEAFAHTATTAYADLLLPAATWGEKEGTVTNSERCISRVRRAVPAPLHPDHAQDGPRPDWVIARDLAQRLEALLHPQPGAQRRIHFDYPTPEAVWNEHRQSTCGRDLDISGLSYALLERAGPQQWPLPKGQSRGLKRLYADGRFPTADGKARFAALAYRPPHETCDAAYPLALNTGRLRDQWHGMSRTGLLGRLFGHAPEPVLQMHPQDMARSNLADGALVSVQSARGRIVLPLQACAELGPGQVFLPMHWGSDCLGGRTLAGQPLLGVNALSSPAYCPASKQPELKHAAVRVEPVELPWTLLALAWLPEYEAAQTRAWLSEQLRQFDFATCVPFGRHEEQGRTGVLLRAASLQAPAAALLDAVAARLGLNTPDTLCYRDPQRAQVRALRLLRPSPDSEPRLEALLLAGDVRSAAWLKTLLLDESPVLSSGQQLLRPSAAAPLASAAMPTSRNRQVCACLNVSEQAITLHLASSPGSASQRLAHLQSTLQCGTQCGSCIPQLKRLLQAVAAPAMGSETQIA</sequence>
<dbReference type="Pfam" id="PF01568">
    <property type="entry name" value="Molydop_binding"/>
    <property type="match status" value="1"/>
</dbReference>
<dbReference type="HOGENOM" id="CLU_000422_13_1_4"/>
<dbReference type="GO" id="GO:1990204">
    <property type="term" value="C:oxidoreductase complex"/>
    <property type="evidence" value="ECO:0007669"/>
    <property type="project" value="UniProtKB-ARBA"/>
</dbReference>
<proteinExistence type="inferred from homology"/>
<name>A0A060NN56_9BURK</name>
<keyword evidence="7" id="KW-0560">Oxidoreductase</keyword>
<comment type="cofactor">
    <cofactor evidence="1">
        <name>Mo-bis(molybdopterin guanine dinucleotide)</name>
        <dbReference type="ChEBI" id="CHEBI:60539"/>
    </cofactor>
</comment>
<dbReference type="PROSITE" id="PS51669">
    <property type="entry name" value="4FE4S_MOW_BIS_MGD"/>
    <property type="match status" value="1"/>
</dbReference>
<dbReference type="GO" id="GO:0051539">
    <property type="term" value="F:4 iron, 4 sulfur cluster binding"/>
    <property type="evidence" value="ECO:0007669"/>
    <property type="project" value="UniProtKB-KW"/>
</dbReference>
<evidence type="ECO:0000256" key="5">
    <source>
        <dbReference type="ARBA" id="ARBA00022505"/>
    </source>
</evidence>
<evidence type="ECO:0000256" key="3">
    <source>
        <dbReference type="ARBA" id="ARBA00008747"/>
    </source>
</evidence>
<dbReference type="Gene3D" id="3.40.50.740">
    <property type="match status" value="1"/>
</dbReference>
<keyword evidence="6" id="KW-0479">Metal-binding</keyword>
<evidence type="ECO:0000259" key="11">
    <source>
        <dbReference type="PROSITE" id="PS51669"/>
    </source>
</evidence>
<dbReference type="Gene3D" id="1.10.10.1100">
    <property type="entry name" value="BFD-like [2Fe-2S]-binding domain"/>
    <property type="match status" value="1"/>
</dbReference>
<dbReference type="KEGG" id="cbab:SMCB_0994"/>
<evidence type="ECO:0000313" key="12">
    <source>
        <dbReference type="EMBL" id="BAO83222.1"/>
    </source>
</evidence>
<dbReference type="GO" id="GO:0016491">
    <property type="term" value="F:oxidoreductase activity"/>
    <property type="evidence" value="ECO:0007669"/>
    <property type="project" value="UniProtKB-KW"/>
</dbReference>
<keyword evidence="13" id="KW-1185">Reference proteome</keyword>
<comment type="cofactor">
    <cofactor evidence="2">
        <name>[4Fe-4S] cluster</name>
        <dbReference type="ChEBI" id="CHEBI:49883"/>
    </cofactor>
</comment>
<evidence type="ECO:0000256" key="10">
    <source>
        <dbReference type="ARBA" id="ARBA00023063"/>
    </source>
</evidence>
<dbReference type="CDD" id="cd02754">
    <property type="entry name" value="MopB_Nitrate-R-NapA-like"/>
    <property type="match status" value="1"/>
</dbReference>
<feature type="domain" description="4Fe-4S Mo/W bis-MGD-type" evidence="11">
    <location>
        <begin position="2"/>
        <end position="58"/>
    </location>
</feature>
<dbReference type="InterPro" id="IPR041854">
    <property type="entry name" value="BFD-like_2Fe2S-bd_dom_sf"/>
</dbReference>
<dbReference type="InterPro" id="IPR041957">
    <property type="entry name" value="CT_Nitrate-R-NapA-like"/>
</dbReference>
<dbReference type="GO" id="GO:0042128">
    <property type="term" value="P:nitrate assimilation"/>
    <property type="evidence" value="ECO:0007669"/>
    <property type="project" value="UniProtKB-KW"/>
</dbReference>
<evidence type="ECO:0000256" key="9">
    <source>
        <dbReference type="ARBA" id="ARBA00023014"/>
    </source>
</evidence>
<dbReference type="STRING" id="1458426.SMCB_0994"/>
<dbReference type="InterPro" id="IPR050123">
    <property type="entry name" value="Prok_molybdopt-oxidoreductase"/>
</dbReference>
<dbReference type="SMART" id="SM00926">
    <property type="entry name" value="Molybdop_Fe4S4"/>
    <property type="match status" value="1"/>
</dbReference>
<evidence type="ECO:0000256" key="6">
    <source>
        <dbReference type="ARBA" id="ARBA00022723"/>
    </source>
</evidence>
<dbReference type="Gene3D" id="2.20.25.90">
    <property type="entry name" value="ADC-like domains"/>
    <property type="match status" value="1"/>
</dbReference>
<dbReference type="InterPro" id="IPR006963">
    <property type="entry name" value="Mopterin_OxRdtase_4Fe-4S_dom"/>
</dbReference>
<evidence type="ECO:0000256" key="4">
    <source>
        <dbReference type="ARBA" id="ARBA00022485"/>
    </source>
</evidence>
<dbReference type="InterPro" id="IPR006655">
    <property type="entry name" value="Mopterin_OxRdtase_prok_CS"/>
</dbReference>
<dbReference type="GO" id="GO:0043546">
    <property type="term" value="F:molybdopterin cofactor binding"/>
    <property type="evidence" value="ECO:0007669"/>
    <property type="project" value="InterPro"/>
</dbReference>
<dbReference type="SUPFAM" id="SSF50692">
    <property type="entry name" value="ADC-like"/>
    <property type="match status" value="1"/>
</dbReference>
<dbReference type="SUPFAM" id="SSF53706">
    <property type="entry name" value="Formate dehydrogenase/DMSO reductase, domains 1-3"/>
    <property type="match status" value="1"/>
</dbReference>
<dbReference type="Proteomes" id="UP000066014">
    <property type="component" value="Chromosome"/>
</dbReference>
<dbReference type="Pfam" id="PF00384">
    <property type="entry name" value="Molybdopterin"/>
    <property type="match status" value="1"/>
</dbReference>
<keyword evidence="8" id="KW-0408">Iron</keyword>
<accession>A0A060NN56</accession>
<gene>
    <name evidence="12" type="ORF">SMCB_0994</name>
</gene>
<keyword evidence="5" id="KW-0500">Molybdenum</keyword>
<organism evidence="12 13">
    <name type="scientific">Serpentinimonas maccroryi</name>
    <dbReference type="NCBI Taxonomy" id="1458426"/>
    <lineage>
        <taxon>Bacteria</taxon>
        <taxon>Pseudomonadati</taxon>
        <taxon>Pseudomonadota</taxon>
        <taxon>Betaproteobacteria</taxon>
        <taxon>Burkholderiales</taxon>
        <taxon>Comamonadaceae</taxon>
        <taxon>Serpentinimonas</taxon>
    </lineage>
</organism>
<dbReference type="Pfam" id="PF04879">
    <property type="entry name" value="Molybdop_Fe4S4"/>
    <property type="match status" value="1"/>
</dbReference>
<dbReference type="PANTHER" id="PTHR43105:SF9">
    <property type="entry name" value="NADPH-FE(3+) OXIDOREDUCTASE SUBUNIT ALPHA"/>
    <property type="match status" value="1"/>
</dbReference>
<dbReference type="RefSeq" id="WP_045535490.1">
    <property type="nucleotide sequence ID" value="NZ_AP014569.1"/>
</dbReference>
<evidence type="ECO:0000256" key="7">
    <source>
        <dbReference type="ARBA" id="ARBA00023002"/>
    </source>
</evidence>
<dbReference type="GO" id="GO:0045333">
    <property type="term" value="P:cellular respiration"/>
    <property type="evidence" value="ECO:0007669"/>
    <property type="project" value="UniProtKB-ARBA"/>
</dbReference>
<dbReference type="InterPro" id="IPR006656">
    <property type="entry name" value="Mopterin_OxRdtase"/>
</dbReference>
<keyword evidence="4" id="KW-0004">4Fe-4S</keyword>
<dbReference type="PANTHER" id="PTHR43105">
    <property type="entry name" value="RESPIRATORY NITRATE REDUCTASE"/>
    <property type="match status" value="1"/>
</dbReference>
<keyword evidence="9" id="KW-0411">Iron-sulfur</keyword>
<dbReference type="InterPro" id="IPR006657">
    <property type="entry name" value="MoPterin_dinucl-bd_dom"/>
</dbReference>
<evidence type="ECO:0000313" key="13">
    <source>
        <dbReference type="Proteomes" id="UP000066014"/>
    </source>
</evidence>
<protein>
    <submittedName>
        <fullName evidence="12">Anaerobic dehydrogenase, typically selenocysteine-containing</fullName>
    </submittedName>
</protein>
<dbReference type="InterPro" id="IPR009010">
    <property type="entry name" value="Asp_de-COase-like_dom_sf"/>
</dbReference>